<organism evidence="1 2">
    <name type="scientific">Cetraspora pellucida</name>
    <dbReference type="NCBI Taxonomy" id="1433469"/>
    <lineage>
        <taxon>Eukaryota</taxon>
        <taxon>Fungi</taxon>
        <taxon>Fungi incertae sedis</taxon>
        <taxon>Mucoromycota</taxon>
        <taxon>Glomeromycotina</taxon>
        <taxon>Glomeromycetes</taxon>
        <taxon>Diversisporales</taxon>
        <taxon>Gigasporaceae</taxon>
        <taxon>Cetraspora</taxon>
    </lineage>
</organism>
<evidence type="ECO:0000313" key="2">
    <source>
        <dbReference type="Proteomes" id="UP000789366"/>
    </source>
</evidence>
<sequence length="57" mass="6067">AKLVASIPGVYKGTEDIRRYGHGRLCKVIKDVCGPNENIILECQVGSGGCTSNIFVS</sequence>
<accession>A0ACA9RMJ1</accession>
<gene>
    <name evidence="1" type="ORF">SPELUC_LOCUS17942</name>
</gene>
<dbReference type="Proteomes" id="UP000789366">
    <property type="component" value="Unassembled WGS sequence"/>
</dbReference>
<feature type="non-terminal residue" evidence="1">
    <location>
        <position position="57"/>
    </location>
</feature>
<proteinExistence type="predicted"/>
<feature type="non-terminal residue" evidence="1">
    <location>
        <position position="1"/>
    </location>
</feature>
<keyword evidence="2" id="KW-1185">Reference proteome</keyword>
<reference evidence="1" key="1">
    <citation type="submission" date="2021-06" db="EMBL/GenBank/DDBJ databases">
        <authorList>
            <person name="Kallberg Y."/>
            <person name="Tangrot J."/>
            <person name="Rosling A."/>
        </authorList>
    </citation>
    <scope>NUCLEOTIDE SEQUENCE</scope>
    <source>
        <strain evidence="1">28 12/20/2015</strain>
    </source>
</reference>
<dbReference type="EMBL" id="CAJVPW010078389">
    <property type="protein sequence ID" value="CAG8799595.1"/>
    <property type="molecule type" value="Genomic_DNA"/>
</dbReference>
<comment type="caution">
    <text evidence="1">The sequence shown here is derived from an EMBL/GenBank/DDBJ whole genome shotgun (WGS) entry which is preliminary data.</text>
</comment>
<evidence type="ECO:0000313" key="1">
    <source>
        <dbReference type="EMBL" id="CAG8799595.1"/>
    </source>
</evidence>
<name>A0ACA9RMJ1_9GLOM</name>
<protein>
    <submittedName>
        <fullName evidence="1">3964_t:CDS:1</fullName>
    </submittedName>
</protein>